<name>A0ABQ7VYU4_SOLTU</name>
<evidence type="ECO:0000313" key="2">
    <source>
        <dbReference type="EMBL" id="KAH0773678.1"/>
    </source>
</evidence>
<evidence type="ECO:0000256" key="1">
    <source>
        <dbReference type="SAM" id="MobiDB-lite"/>
    </source>
</evidence>
<feature type="compositionally biased region" description="Low complexity" evidence="1">
    <location>
        <begin position="51"/>
        <end position="76"/>
    </location>
</feature>
<dbReference type="PANTHER" id="PTHR47289:SF2">
    <property type="entry name" value="TRANSCRIPTION FACTOR, PUTATIVE (DUF1664)-RELATED"/>
    <property type="match status" value="1"/>
</dbReference>
<dbReference type="PANTHER" id="PTHR47289">
    <property type="entry name" value="TRANSCRIPTION FACTOR, PUTATIVE (DUF1664)-RELATED"/>
    <property type="match status" value="1"/>
</dbReference>
<sequence length="166" mass="17673">MIAIAPTYYLSSDPRSIETSRSKEQIEAPPSSSSRPALELPSVASSVRDGSLPLSLSVESSSPSTSSISSKFLSTSIDPKGGGVKYPFDNAGMGLKLWGCGFCSTPSNLLHDEEEASTTSATKHSDTNNDPSHRESSVGFFNEDLHDKIVVVVDVDEGNKDNSVFE</sequence>
<feature type="region of interest" description="Disordered" evidence="1">
    <location>
        <begin position="113"/>
        <end position="138"/>
    </location>
</feature>
<gene>
    <name evidence="2" type="ORF">KY290_010815</name>
</gene>
<dbReference type="Proteomes" id="UP000826656">
    <property type="component" value="Unassembled WGS sequence"/>
</dbReference>
<feature type="compositionally biased region" description="Basic and acidic residues" evidence="1">
    <location>
        <begin position="15"/>
        <end position="26"/>
    </location>
</feature>
<evidence type="ECO:0000313" key="3">
    <source>
        <dbReference type="Proteomes" id="UP000826656"/>
    </source>
</evidence>
<organism evidence="2 3">
    <name type="scientific">Solanum tuberosum</name>
    <name type="common">Potato</name>
    <dbReference type="NCBI Taxonomy" id="4113"/>
    <lineage>
        <taxon>Eukaryota</taxon>
        <taxon>Viridiplantae</taxon>
        <taxon>Streptophyta</taxon>
        <taxon>Embryophyta</taxon>
        <taxon>Tracheophyta</taxon>
        <taxon>Spermatophyta</taxon>
        <taxon>Magnoliopsida</taxon>
        <taxon>eudicotyledons</taxon>
        <taxon>Gunneridae</taxon>
        <taxon>Pentapetalae</taxon>
        <taxon>asterids</taxon>
        <taxon>lamiids</taxon>
        <taxon>Solanales</taxon>
        <taxon>Solanaceae</taxon>
        <taxon>Solanoideae</taxon>
        <taxon>Solaneae</taxon>
        <taxon>Solanum</taxon>
    </lineage>
</organism>
<protein>
    <submittedName>
        <fullName evidence="2">Uncharacterized protein</fullName>
    </submittedName>
</protein>
<accession>A0ABQ7VYU4</accession>
<keyword evidence="3" id="KW-1185">Reference proteome</keyword>
<reference evidence="2 3" key="1">
    <citation type="journal article" date="2021" name="bioRxiv">
        <title>Chromosome-scale and haplotype-resolved genome assembly of a tetraploid potato cultivar.</title>
        <authorList>
            <person name="Sun H."/>
            <person name="Jiao W.-B."/>
            <person name="Krause K."/>
            <person name="Campoy J.A."/>
            <person name="Goel M."/>
            <person name="Folz-Donahue K."/>
            <person name="Kukat C."/>
            <person name="Huettel B."/>
            <person name="Schneeberger K."/>
        </authorList>
    </citation>
    <scope>NUCLEOTIDE SEQUENCE [LARGE SCALE GENOMIC DNA]</scope>
    <source>
        <strain evidence="2">SolTubOtavaFocal</strain>
        <tissue evidence="2">Leaves</tissue>
    </source>
</reference>
<comment type="caution">
    <text evidence="2">The sequence shown here is derived from an EMBL/GenBank/DDBJ whole genome shotgun (WGS) entry which is preliminary data.</text>
</comment>
<proteinExistence type="predicted"/>
<feature type="region of interest" description="Disordered" evidence="1">
    <location>
        <begin position="13"/>
        <end position="80"/>
    </location>
</feature>
<feature type="compositionally biased region" description="Basic and acidic residues" evidence="1">
    <location>
        <begin position="123"/>
        <end position="136"/>
    </location>
</feature>
<dbReference type="EMBL" id="JAIVGD010000005">
    <property type="protein sequence ID" value="KAH0773678.1"/>
    <property type="molecule type" value="Genomic_DNA"/>
</dbReference>